<evidence type="ECO:0000313" key="2">
    <source>
        <dbReference type="Proteomes" id="UP001152531"/>
    </source>
</evidence>
<proteinExistence type="predicted"/>
<comment type="caution">
    <text evidence="1">The sequence shown here is derived from an EMBL/GenBank/DDBJ whole genome shotgun (WGS) entry which is preliminary data.</text>
</comment>
<gene>
    <name evidence="1" type="ORF">CLIB1444_09S04610</name>
</gene>
<keyword evidence="2" id="KW-1185">Reference proteome</keyword>
<evidence type="ECO:0000313" key="1">
    <source>
        <dbReference type="EMBL" id="CAH6722485.1"/>
    </source>
</evidence>
<sequence length="141" mass="16030">MPVKAIPKVSIARNGVGTLVVPCNKIQIQYCNWGGSSQGVRDLLTNGQLNNFASNNKNIFIEVIKKSGHPTATFHYSNKDKVNEIDIKNLKFNEVLKKINEYSQRSGNELFKWNHKVLSINQSTRGIWSPMHEAKSDRYKI</sequence>
<accession>A0ACA9YBQ0</accession>
<keyword evidence="1" id="KW-0687">Ribonucleoprotein</keyword>
<organism evidence="1 2">
    <name type="scientific">[Candida] jaroonii</name>
    <dbReference type="NCBI Taxonomy" id="467808"/>
    <lineage>
        <taxon>Eukaryota</taxon>
        <taxon>Fungi</taxon>
        <taxon>Dikarya</taxon>
        <taxon>Ascomycota</taxon>
        <taxon>Saccharomycotina</taxon>
        <taxon>Pichiomycetes</taxon>
        <taxon>Debaryomycetaceae</taxon>
        <taxon>Yamadazyma</taxon>
    </lineage>
</organism>
<dbReference type="Proteomes" id="UP001152531">
    <property type="component" value="Unassembled WGS sequence"/>
</dbReference>
<reference evidence="1" key="1">
    <citation type="submission" date="2022-06" db="EMBL/GenBank/DDBJ databases">
        <authorList>
            <person name="Legras J.-L."/>
            <person name="Devillers H."/>
            <person name="Grondin C."/>
        </authorList>
    </citation>
    <scope>NUCLEOTIDE SEQUENCE</scope>
    <source>
        <strain evidence="1">CLIB 1444</strain>
    </source>
</reference>
<name>A0ACA9YBQ0_9ASCO</name>
<dbReference type="EMBL" id="CALSDN010000009">
    <property type="protein sequence ID" value="CAH6722485.1"/>
    <property type="molecule type" value="Genomic_DNA"/>
</dbReference>
<protein>
    <submittedName>
        <fullName evidence="1">54S ribosomal protein L51, mitochondrial</fullName>
    </submittedName>
</protein>
<keyword evidence="1" id="KW-0689">Ribosomal protein</keyword>